<sequence length="234" mass="25666">MEQSDARLDRIRSAGFAIRSSDPVVTAPTIDETWRLISASTVTPDVAVPFADSAVSLTRAWLQVVSSHQIVSDTDDLLIASPFQGNREAIRGWIPVRLTDGINLDSMVDGRGSVEFVGRSIDGTKYCGVTAEDYGYWIVAGNYPKSRPVTWVEATNWPPKKSTTLTELLATIRGSSDIPQMKIAVAKALHEVYGLSVSRARQITSVLDDELFPTVPEDELECLWRSVVSPDVID</sequence>
<evidence type="ECO:0000313" key="1">
    <source>
        <dbReference type="EMBL" id="MFC4374578.1"/>
    </source>
</evidence>
<reference evidence="2" key="1">
    <citation type="journal article" date="2019" name="Int. J. Syst. Evol. Microbiol.">
        <title>The Global Catalogue of Microorganisms (GCM) 10K type strain sequencing project: providing services to taxonomists for standard genome sequencing and annotation.</title>
        <authorList>
            <consortium name="The Broad Institute Genomics Platform"/>
            <consortium name="The Broad Institute Genome Sequencing Center for Infectious Disease"/>
            <person name="Wu L."/>
            <person name="Ma J."/>
        </authorList>
    </citation>
    <scope>NUCLEOTIDE SEQUENCE [LARGE SCALE GENOMIC DNA]</scope>
    <source>
        <strain evidence="2">IBRC-M 10490</strain>
    </source>
</reference>
<protein>
    <submittedName>
        <fullName evidence="1">Uncharacterized protein</fullName>
    </submittedName>
</protein>
<evidence type="ECO:0000313" key="2">
    <source>
        <dbReference type="Proteomes" id="UP001595844"/>
    </source>
</evidence>
<keyword evidence="2" id="KW-1185">Reference proteome</keyword>
<comment type="caution">
    <text evidence="1">The sequence shown here is derived from an EMBL/GenBank/DDBJ whole genome shotgun (WGS) entry which is preliminary data.</text>
</comment>
<dbReference type="Proteomes" id="UP001595844">
    <property type="component" value="Unassembled WGS sequence"/>
</dbReference>
<name>A0ABV8VEZ3_9NOCA</name>
<accession>A0ABV8VEZ3</accession>
<gene>
    <name evidence="1" type="ORF">ACFO5K_10745</name>
</gene>
<organism evidence="1 2">
    <name type="scientific">Nocardia halotolerans</name>
    <dbReference type="NCBI Taxonomy" id="1755878"/>
    <lineage>
        <taxon>Bacteria</taxon>
        <taxon>Bacillati</taxon>
        <taxon>Actinomycetota</taxon>
        <taxon>Actinomycetes</taxon>
        <taxon>Mycobacteriales</taxon>
        <taxon>Nocardiaceae</taxon>
        <taxon>Nocardia</taxon>
    </lineage>
</organism>
<dbReference type="RefSeq" id="WP_378559864.1">
    <property type="nucleotide sequence ID" value="NZ_JBHSDL010000014.1"/>
</dbReference>
<proteinExistence type="predicted"/>
<dbReference type="EMBL" id="JBHSDL010000014">
    <property type="protein sequence ID" value="MFC4374578.1"/>
    <property type="molecule type" value="Genomic_DNA"/>
</dbReference>